<feature type="binding site" evidence="11">
    <location>
        <position position="93"/>
    </location>
    <ligand>
        <name>Zn(2+)</name>
        <dbReference type="ChEBI" id="CHEBI:29105"/>
        <note>ligand shared between dimeric partners</note>
    </ligand>
</feature>
<evidence type="ECO:0000256" key="4">
    <source>
        <dbReference type="ARBA" id="ARBA00005204"/>
    </source>
</evidence>
<dbReference type="PANTHER" id="PTHR42945:SF1">
    <property type="entry name" value="HISTIDINE BIOSYNTHESIS BIFUNCTIONAL PROTEIN HIS7"/>
    <property type="match status" value="1"/>
</dbReference>
<dbReference type="eggNOG" id="COG0139">
    <property type="taxonomic scope" value="Bacteria"/>
</dbReference>
<dbReference type="GO" id="GO:0000287">
    <property type="term" value="F:magnesium ion binding"/>
    <property type="evidence" value="ECO:0007669"/>
    <property type="project" value="UniProtKB-UniRule"/>
</dbReference>
<evidence type="ECO:0000313" key="13">
    <source>
        <dbReference type="EMBL" id="CCW35439.1"/>
    </source>
</evidence>
<dbReference type="GO" id="GO:0004636">
    <property type="term" value="F:phosphoribosyl-ATP diphosphatase activity"/>
    <property type="evidence" value="ECO:0007669"/>
    <property type="project" value="UniProtKB-EC"/>
</dbReference>
<feature type="binding site" evidence="11">
    <location>
        <position position="78"/>
    </location>
    <ligand>
        <name>Mg(2+)</name>
        <dbReference type="ChEBI" id="CHEBI:18420"/>
    </ligand>
</feature>
<dbReference type="GO" id="GO:0004635">
    <property type="term" value="F:phosphoribosyl-AMP cyclohydrolase activity"/>
    <property type="evidence" value="ECO:0007669"/>
    <property type="project" value="UniProtKB-UniRule"/>
</dbReference>
<comment type="cofactor">
    <cofactor evidence="11">
        <name>Zn(2+)</name>
        <dbReference type="ChEBI" id="CHEBI:29105"/>
    </cofactor>
    <text evidence="11">Binds 1 zinc ion per subunit.</text>
</comment>
<evidence type="ECO:0000256" key="11">
    <source>
        <dbReference type="HAMAP-Rule" id="MF_01021"/>
    </source>
</evidence>
<dbReference type="FunCoup" id="S0EZ37">
    <property type="interactions" value="161"/>
</dbReference>
<keyword evidence="8 11" id="KW-0028">Amino-acid biosynthesis</keyword>
<comment type="similarity">
    <text evidence="6">In the N-terminal section; belongs to the PRA-CH family.</text>
</comment>
<organism evidence="13 14">
    <name type="scientific">Chthonomonas calidirosea (strain DSM 23976 / ICMP 18418 / T49)</name>
    <dbReference type="NCBI Taxonomy" id="1303518"/>
    <lineage>
        <taxon>Bacteria</taxon>
        <taxon>Bacillati</taxon>
        <taxon>Armatimonadota</taxon>
        <taxon>Chthonomonadia</taxon>
        <taxon>Chthonomonadales</taxon>
        <taxon>Chthonomonadaceae</taxon>
        <taxon>Chthonomonas</taxon>
    </lineage>
</organism>
<dbReference type="HAMAP" id="MF_01021">
    <property type="entry name" value="HisI"/>
    <property type="match status" value="1"/>
</dbReference>
<comment type="catalytic activity">
    <reaction evidence="2">
        <text>1-(5-phospho-beta-D-ribosyl)-ATP + H2O = 1-(5-phospho-beta-D-ribosyl)-5'-AMP + diphosphate + H(+)</text>
        <dbReference type="Rhea" id="RHEA:22828"/>
        <dbReference type="ChEBI" id="CHEBI:15377"/>
        <dbReference type="ChEBI" id="CHEBI:15378"/>
        <dbReference type="ChEBI" id="CHEBI:33019"/>
        <dbReference type="ChEBI" id="CHEBI:59457"/>
        <dbReference type="ChEBI" id="CHEBI:73183"/>
        <dbReference type="EC" id="3.6.1.31"/>
    </reaction>
</comment>
<dbReference type="Gene3D" id="4.10.80.70">
    <property type="match status" value="1"/>
</dbReference>
<comment type="pathway">
    <text evidence="3 11">Amino-acid biosynthesis; L-histidine biosynthesis; L-histidine from 5-phospho-alpha-D-ribose 1-diphosphate: step 3/9.</text>
</comment>
<comment type="catalytic activity">
    <reaction evidence="1 11">
        <text>1-(5-phospho-beta-D-ribosyl)-5'-AMP + H2O = 1-(5-phospho-beta-D-ribosyl)-5-[(5-phospho-beta-D-ribosylamino)methylideneamino]imidazole-4-carboxamide</text>
        <dbReference type="Rhea" id="RHEA:20049"/>
        <dbReference type="ChEBI" id="CHEBI:15377"/>
        <dbReference type="ChEBI" id="CHEBI:58435"/>
        <dbReference type="ChEBI" id="CHEBI:59457"/>
        <dbReference type="EC" id="3.5.4.19"/>
    </reaction>
</comment>
<comment type="cofactor">
    <cofactor evidence="11">
        <name>Mg(2+)</name>
        <dbReference type="ChEBI" id="CHEBI:18420"/>
    </cofactor>
    <text evidence="11">Binds 1 Mg(2+) ion per subunit.</text>
</comment>
<evidence type="ECO:0000313" key="14">
    <source>
        <dbReference type="Proteomes" id="UP000014227"/>
    </source>
</evidence>
<keyword evidence="14" id="KW-1185">Reference proteome</keyword>
<feature type="binding site" evidence="11">
    <location>
        <position position="76"/>
    </location>
    <ligand>
        <name>Mg(2+)</name>
        <dbReference type="ChEBI" id="CHEBI:18420"/>
    </ligand>
</feature>
<dbReference type="UniPathway" id="UPA00031">
    <property type="reaction ID" value="UER00008"/>
</dbReference>
<dbReference type="Gene3D" id="3.10.20.810">
    <property type="entry name" value="Phosphoribosyl-AMP cyclohydrolase"/>
    <property type="match status" value="1"/>
</dbReference>
<dbReference type="HOGENOM" id="CLU_048577_5_0_0"/>
<comment type="subcellular location">
    <subcellularLocation>
        <location evidence="11">Cytoplasm</location>
    </subcellularLocation>
</comment>
<dbReference type="RefSeq" id="WP_016482972.1">
    <property type="nucleotide sequence ID" value="NC_021487.1"/>
</dbReference>
<dbReference type="GO" id="GO:0000105">
    <property type="term" value="P:L-histidine biosynthetic process"/>
    <property type="evidence" value="ECO:0007669"/>
    <property type="project" value="UniProtKB-UniRule"/>
</dbReference>
<comment type="subunit">
    <text evidence="11">Homodimer.</text>
</comment>
<comment type="similarity">
    <text evidence="5">In the C-terminal section; belongs to the PRA-PH family.</text>
</comment>
<dbReference type="KEGG" id="ccz:CCALI_01623"/>
<protein>
    <recommendedName>
        <fullName evidence="11">Phosphoribosyl-AMP cyclohydrolase</fullName>
        <shortName evidence="11">PRA-CH</shortName>
        <ecNumber evidence="11">3.5.4.19</ecNumber>
    </recommendedName>
</protein>
<reference evidence="14" key="1">
    <citation type="submission" date="2013-03" db="EMBL/GenBank/DDBJ databases">
        <title>Genome sequence of Chthonomonas calidirosea, the first sequenced genome from the Armatimonadetes phylum (formally candidate division OP10).</title>
        <authorList>
            <person name="Lee K.C.Y."/>
            <person name="Morgan X.C."/>
            <person name="Dunfield P.F."/>
            <person name="Tamas I."/>
            <person name="Houghton K.M."/>
            <person name="Vyssotski M."/>
            <person name="Ryan J.L.J."/>
            <person name="Lagutin K."/>
            <person name="McDonald I.R."/>
            <person name="Stott M.B."/>
        </authorList>
    </citation>
    <scope>NUCLEOTIDE SEQUENCE [LARGE SCALE GENOMIC DNA]</scope>
    <source>
        <strain evidence="14">DSM 23976 / ICMP 18418 / T49</strain>
    </source>
</reference>
<dbReference type="STRING" id="454171.CP488_02472"/>
<evidence type="ECO:0000256" key="9">
    <source>
        <dbReference type="ARBA" id="ARBA00022801"/>
    </source>
</evidence>
<keyword evidence="11" id="KW-0460">Magnesium</keyword>
<dbReference type="NCBIfam" id="NF000768">
    <property type="entry name" value="PRK00051.1"/>
    <property type="match status" value="1"/>
</dbReference>
<feature type="binding site" evidence="11">
    <location>
        <position position="77"/>
    </location>
    <ligand>
        <name>Zn(2+)</name>
        <dbReference type="ChEBI" id="CHEBI:29105"/>
        <note>ligand shared between dimeric partners</note>
    </ligand>
</feature>
<dbReference type="GO" id="GO:0008270">
    <property type="term" value="F:zinc ion binding"/>
    <property type="evidence" value="ECO:0007669"/>
    <property type="project" value="UniProtKB-UniRule"/>
</dbReference>
<keyword evidence="10 11" id="KW-0368">Histidine biosynthesis</keyword>
<evidence type="ECO:0000256" key="5">
    <source>
        <dbReference type="ARBA" id="ARBA00007731"/>
    </source>
</evidence>
<gene>
    <name evidence="11" type="primary">hisI</name>
    <name evidence="13" type="ORF">CCALI_01623</name>
</gene>
<keyword evidence="9 11" id="KW-0378">Hydrolase</keyword>
<dbReference type="Pfam" id="PF01502">
    <property type="entry name" value="PRA-CH"/>
    <property type="match status" value="1"/>
</dbReference>
<comment type="function">
    <text evidence="11">Catalyzes the hydrolysis of the adenine ring of phosphoribosyl-AMP.</text>
</comment>
<keyword evidence="7 11" id="KW-0963">Cytoplasm</keyword>
<dbReference type="GO" id="GO:0005737">
    <property type="term" value="C:cytoplasm"/>
    <property type="evidence" value="ECO:0007669"/>
    <property type="project" value="UniProtKB-SubCell"/>
</dbReference>
<dbReference type="Proteomes" id="UP000014227">
    <property type="component" value="Chromosome I"/>
</dbReference>
<keyword evidence="11" id="KW-0862">Zinc</keyword>
<evidence type="ECO:0000259" key="12">
    <source>
        <dbReference type="Pfam" id="PF01502"/>
    </source>
</evidence>
<accession>S0EZ37</accession>
<sequence length="123" mass="14161">MQVPRDLKFDSNGLIPVVVQDAENGEVLMVAYMNEEAVERTIQTGRATYWSRSRQQFWVKGETSGNVQRVREIRVDCDKDCLLLKVEQVGAACHEGYRSCFFRKVSQDGDQLEVVEERLTNPY</sequence>
<evidence type="ECO:0000256" key="3">
    <source>
        <dbReference type="ARBA" id="ARBA00005169"/>
    </source>
</evidence>
<dbReference type="AlphaFoldDB" id="S0EZ37"/>
<dbReference type="OrthoDB" id="9795769at2"/>
<comment type="similarity">
    <text evidence="11">Belongs to the PRA-CH family.</text>
</comment>
<evidence type="ECO:0000256" key="8">
    <source>
        <dbReference type="ARBA" id="ARBA00022605"/>
    </source>
</evidence>
<evidence type="ECO:0000256" key="7">
    <source>
        <dbReference type="ARBA" id="ARBA00022490"/>
    </source>
</evidence>
<dbReference type="SUPFAM" id="SSF141734">
    <property type="entry name" value="HisI-like"/>
    <property type="match status" value="1"/>
</dbReference>
<keyword evidence="11" id="KW-0479">Metal-binding</keyword>
<evidence type="ECO:0000256" key="6">
    <source>
        <dbReference type="ARBA" id="ARBA00008299"/>
    </source>
</evidence>
<feature type="binding site" evidence="11">
    <location>
        <position position="100"/>
    </location>
    <ligand>
        <name>Zn(2+)</name>
        <dbReference type="ChEBI" id="CHEBI:29105"/>
        <note>ligand shared between dimeric partners</note>
    </ligand>
</feature>
<evidence type="ECO:0000256" key="10">
    <source>
        <dbReference type="ARBA" id="ARBA00023102"/>
    </source>
</evidence>
<feature type="domain" description="Phosphoribosyl-AMP cyclohydrolase" evidence="12">
    <location>
        <begin position="29"/>
        <end position="102"/>
    </location>
</feature>
<dbReference type="FunFam" id="3.10.20.810:FF:000001">
    <property type="entry name" value="Histidine biosynthesis bifunctional protein HisIE"/>
    <property type="match status" value="1"/>
</dbReference>
<dbReference type="EMBL" id="HF951689">
    <property type="protein sequence ID" value="CCW35439.1"/>
    <property type="molecule type" value="Genomic_DNA"/>
</dbReference>
<name>S0EZ37_CHTCT</name>
<dbReference type="InterPro" id="IPR002496">
    <property type="entry name" value="PRib_AMP_CycHydrolase_dom"/>
</dbReference>
<dbReference type="InterPro" id="IPR038019">
    <property type="entry name" value="PRib_AMP_CycHydrolase_sf"/>
</dbReference>
<evidence type="ECO:0000256" key="1">
    <source>
        <dbReference type="ARBA" id="ARBA00000024"/>
    </source>
</evidence>
<proteinExistence type="inferred from homology"/>
<dbReference type="PATRIC" id="fig|1303518.3.peg.1668"/>
<dbReference type="InParanoid" id="S0EZ37"/>
<dbReference type="PANTHER" id="PTHR42945">
    <property type="entry name" value="HISTIDINE BIOSYNTHESIS BIFUNCTIONAL PROTEIN"/>
    <property type="match status" value="1"/>
</dbReference>
<evidence type="ECO:0000256" key="2">
    <source>
        <dbReference type="ARBA" id="ARBA00001460"/>
    </source>
</evidence>
<dbReference type="InterPro" id="IPR026660">
    <property type="entry name" value="PRA-CH"/>
</dbReference>
<comment type="pathway">
    <text evidence="4">Amino-acid biosynthesis; L-histidine biosynthesis; L-histidine from 5-phospho-alpha-D-ribose 1-diphosphate: step 2/9.</text>
</comment>
<feature type="binding site" evidence="11">
    <location>
        <position position="80"/>
    </location>
    <ligand>
        <name>Mg(2+)</name>
        <dbReference type="ChEBI" id="CHEBI:18420"/>
    </ligand>
</feature>
<dbReference type="EC" id="3.5.4.19" evidence="11"/>